<gene>
    <name evidence="6" type="ORF">BRM3_11015</name>
</gene>
<name>A0ABY6G0E5_9MICO</name>
<keyword evidence="3" id="KW-1133">Transmembrane helix</keyword>
<keyword evidence="7" id="KW-1185">Reference proteome</keyword>
<feature type="region of interest" description="Disordered" evidence="5">
    <location>
        <begin position="187"/>
        <end position="209"/>
    </location>
</feature>
<reference evidence="6" key="1">
    <citation type="submission" date="2022-10" db="EMBL/GenBank/DDBJ databases">
        <title>Whole-Genome Sequencing of Brachybacterium huguangmaarense BRM-3, Isolated from Betula schmidtii.</title>
        <authorList>
            <person name="Haam D."/>
        </authorList>
    </citation>
    <scope>NUCLEOTIDE SEQUENCE</scope>
    <source>
        <strain evidence="6">BRM-3</strain>
    </source>
</reference>
<dbReference type="Proteomes" id="UP001164305">
    <property type="component" value="Chromosome"/>
</dbReference>
<dbReference type="Gene3D" id="1.20.120.1630">
    <property type="match status" value="1"/>
</dbReference>
<evidence type="ECO:0000256" key="1">
    <source>
        <dbReference type="ARBA" id="ARBA00004127"/>
    </source>
</evidence>
<feature type="compositionally biased region" description="Basic residues" evidence="5">
    <location>
        <begin position="199"/>
        <end position="209"/>
    </location>
</feature>
<evidence type="ECO:0000313" key="7">
    <source>
        <dbReference type="Proteomes" id="UP001164305"/>
    </source>
</evidence>
<keyword evidence="4" id="KW-0472">Membrane</keyword>
<keyword evidence="2" id="KW-0812">Transmembrane</keyword>
<dbReference type="Pfam" id="PF04191">
    <property type="entry name" value="PEMT"/>
    <property type="match status" value="1"/>
</dbReference>
<evidence type="ECO:0000256" key="3">
    <source>
        <dbReference type="ARBA" id="ARBA00022989"/>
    </source>
</evidence>
<organism evidence="6 7">
    <name type="scientific">Brachybacterium huguangmaarense</name>
    <dbReference type="NCBI Taxonomy" id="1652028"/>
    <lineage>
        <taxon>Bacteria</taxon>
        <taxon>Bacillati</taxon>
        <taxon>Actinomycetota</taxon>
        <taxon>Actinomycetes</taxon>
        <taxon>Micrococcales</taxon>
        <taxon>Dermabacteraceae</taxon>
        <taxon>Brachybacterium</taxon>
    </lineage>
</organism>
<accession>A0ABY6G0E5</accession>
<evidence type="ECO:0000256" key="2">
    <source>
        <dbReference type="ARBA" id="ARBA00022692"/>
    </source>
</evidence>
<evidence type="ECO:0000256" key="4">
    <source>
        <dbReference type="ARBA" id="ARBA00023136"/>
    </source>
</evidence>
<dbReference type="EMBL" id="CP107020">
    <property type="protein sequence ID" value="UYG16144.1"/>
    <property type="molecule type" value="Genomic_DNA"/>
</dbReference>
<dbReference type="RefSeq" id="WP_263593357.1">
    <property type="nucleotide sequence ID" value="NZ_CP107020.1"/>
</dbReference>
<comment type="subcellular location">
    <subcellularLocation>
        <location evidence="1">Endomembrane system</location>
        <topology evidence="1">Multi-pass membrane protein</topology>
    </subcellularLocation>
</comment>
<protein>
    <submittedName>
        <fullName evidence="6">Isoprenylcysteine carboxylmethyltransferase family protein</fullName>
    </submittedName>
</protein>
<dbReference type="InterPro" id="IPR007318">
    <property type="entry name" value="Phopholipid_MeTrfase"/>
</dbReference>
<proteinExistence type="predicted"/>
<evidence type="ECO:0000256" key="5">
    <source>
        <dbReference type="SAM" id="MobiDB-lite"/>
    </source>
</evidence>
<sequence>MNGRRLRLQMFRPARPASPGRHLVMSALQCAGLSAAFLVTAPLMVRRLEDRLGLPRPSGRIGAAARAAGSGLLLASTTLNMASAATMAVQGDGTPLPLDTARRLVIRGPYRWVRNPMAIGGIGQGVAVGLLLRSPLVVAYALAGAVLWQGAFRPSEEQDLLERFGAPYAAYREQVRCWIPRRTPVEPLGPTGATGAVSARRRGGRAPRR</sequence>
<evidence type="ECO:0000313" key="6">
    <source>
        <dbReference type="EMBL" id="UYG16144.1"/>
    </source>
</evidence>